<comment type="caution">
    <text evidence="9">The sequence shown here is derived from an EMBL/GenBank/DDBJ whole genome shotgun (WGS) entry which is preliminary data.</text>
</comment>
<keyword evidence="5" id="KW-0406">Ion transport</keyword>
<evidence type="ECO:0000256" key="8">
    <source>
        <dbReference type="SAM" id="Phobius"/>
    </source>
</evidence>
<dbReference type="SUPFAM" id="SSF81340">
    <property type="entry name" value="Clc chloride channel"/>
    <property type="match status" value="1"/>
</dbReference>
<feature type="transmembrane region" description="Helical" evidence="8">
    <location>
        <begin position="15"/>
        <end position="39"/>
    </location>
</feature>
<organism evidence="9 10">
    <name type="scientific">Chelatococcus reniformis</name>
    <dbReference type="NCBI Taxonomy" id="1494448"/>
    <lineage>
        <taxon>Bacteria</taxon>
        <taxon>Pseudomonadati</taxon>
        <taxon>Pseudomonadota</taxon>
        <taxon>Alphaproteobacteria</taxon>
        <taxon>Hyphomicrobiales</taxon>
        <taxon>Chelatococcaceae</taxon>
        <taxon>Chelatococcus</taxon>
    </lineage>
</organism>
<dbReference type="PANTHER" id="PTHR45711">
    <property type="entry name" value="CHLORIDE CHANNEL PROTEIN"/>
    <property type="match status" value="1"/>
</dbReference>
<evidence type="ECO:0000256" key="1">
    <source>
        <dbReference type="ARBA" id="ARBA00004141"/>
    </source>
</evidence>
<feature type="transmembrane region" description="Helical" evidence="8">
    <location>
        <begin position="60"/>
        <end position="79"/>
    </location>
</feature>
<dbReference type="GO" id="GO:0005886">
    <property type="term" value="C:plasma membrane"/>
    <property type="evidence" value="ECO:0007669"/>
    <property type="project" value="TreeGrafter"/>
</dbReference>
<reference evidence="9" key="1">
    <citation type="journal article" date="2014" name="Int. J. Syst. Evol. Microbiol.">
        <title>Complete genome sequence of Corynebacterium casei LMG S-19264T (=DSM 44701T), isolated from a smear-ripened cheese.</title>
        <authorList>
            <consortium name="US DOE Joint Genome Institute (JGI-PGF)"/>
            <person name="Walter F."/>
            <person name="Albersmeier A."/>
            <person name="Kalinowski J."/>
            <person name="Ruckert C."/>
        </authorList>
    </citation>
    <scope>NUCLEOTIDE SEQUENCE</scope>
    <source>
        <strain evidence="9">CGMCC 1.12919</strain>
    </source>
</reference>
<name>A0A916XMB8_9HYPH</name>
<keyword evidence="2" id="KW-0813">Transport</keyword>
<dbReference type="InterPro" id="IPR001807">
    <property type="entry name" value="ClC"/>
</dbReference>
<dbReference type="Gene3D" id="1.10.3080.10">
    <property type="entry name" value="Clc chloride channel"/>
    <property type="match status" value="1"/>
</dbReference>
<dbReference type="InterPro" id="IPR014743">
    <property type="entry name" value="Cl-channel_core"/>
</dbReference>
<keyword evidence="10" id="KW-1185">Reference proteome</keyword>
<reference evidence="9" key="2">
    <citation type="submission" date="2020-09" db="EMBL/GenBank/DDBJ databases">
        <authorList>
            <person name="Sun Q."/>
            <person name="Zhou Y."/>
        </authorList>
    </citation>
    <scope>NUCLEOTIDE SEQUENCE</scope>
    <source>
        <strain evidence="9">CGMCC 1.12919</strain>
    </source>
</reference>
<evidence type="ECO:0000256" key="2">
    <source>
        <dbReference type="ARBA" id="ARBA00022448"/>
    </source>
</evidence>
<evidence type="ECO:0000313" key="10">
    <source>
        <dbReference type="Proteomes" id="UP000637002"/>
    </source>
</evidence>
<evidence type="ECO:0000313" key="9">
    <source>
        <dbReference type="EMBL" id="GGC82201.1"/>
    </source>
</evidence>
<keyword evidence="4 8" id="KW-1133">Transmembrane helix</keyword>
<dbReference type="Pfam" id="PF00654">
    <property type="entry name" value="Voltage_CLC"/>
    <property type="match status" value="1"/>
</dbReference>
<comment type="subcellular location">
    <subcellularLocation>
        <location evidence="1">Membrane</location>
        <topology evidence="1">Multi-pass membrane protein</topology>
    </subcellularLocation>
</comment>
<evidence type="ECO:0000256" key="5">
    <source>
        <dbReference type="ARBA" id="ARBA00023065"/>
    </source>
</evidence>
<feature type="transmembrane region" description="Helical" evidence="8">
    <location>
        <begin position="269"/>
        <end position="286"/>
    </location>
</feature>
<dbReference type="Proteomes" id="UP000637002">
    <property type="component" value="Unassembled WGS sequence"/>
</dbReference>
<gene>
    <name evidence="9" type="ORF">GCM10010994_45150</name>
</gene>
<dbReference type="EMBL" id="BMGG01000008">
    <property type="protein sequence ID" value="GGC82201.1"/>
    <property type="molecule type" value="Genomic_DNA"/>
</dbReference>
<sequence length="457" mass="47072">MKAAGETPSGFADKALYYLAAILVGVATGLIGTALHLAVDRALTWPAVLRAHVGLDGPHFLLLTAAVSAALVLAAVWLVRTFVPEAGGSGVQEVEGAMEGRRTIRWSRVLPVKFVGGLLSLGSGLVLGREGPTIHMGASVAQAAAQGFKLPTMESRGLLAAGAAAGLAAAFSAPLASVLFVIEETRRQFPYSLKTYTGVMIASVVSVVVLELLAGSRPFMAMTVPDLQLSFLPAFVLLGLLLGVAGVVFNRCLIWALDMALALGRRTSFYLLPAVVGCAIGVLLVVQPEATQGGDMLALTLVRENLPLATIAIVVLVRFVMTLASYATGVPGGIFAPILALATALGLLFALCLELVAPLPAGAPSALAVAAMGGLFSSTIRAPLVGVVLIAELTGAYTMLLPTLVTCMLANLVADALGGRPIYEVLLERTLRLAGETPSSARPAANVALPIGGWDQR</sequence>
<keyword evidence="3 8" id="KW-0812">Transmembrane</keyword>
<feature type="transmembrane region" description="Helical" evidence="8">
    <location>
        <begin position="193"/>
        <end position="214"/>
    </location>
</feature>
<keyword evidence="7" id="KW-0868">Chloride</keyword>
<proteinExistence type="predicted"/>
<dbReference type="GO" id="GO:0005247">
    <property type="term" value="F:voltage-gated chloride channel activity"/>
    <property type="evidence" value="ECO:0007669"/>
    <property type="project" value="TreeGrafter"/>
</dbReference>
<dbReference type="RefSeq" id="WP_244642140.1">
    <property type="nucleotide sequence ID" value="NZ_BMGG01000008.1"/>
</dbReference>
<dbReference type="NCBIfam" id="NF003640">
    <property type="entry name" value="PRK05277.1"/>
    <property type="match status" value="1"/>
</dbReference>
<feature type="transmembrane region" description="Helical" evidence="8">
    <location>
        <begin position="369"/>
        <end position="391"/>
    </location>
</feature>
<feature type="transmembrane region" description="Helical" evidence="8">
    <location>
        <begin position="306"/>
        <end position="327"/>
    </location>
</feature>
<dbReference type="CDD" id="cd01031">
    <property type="entry name" value="EriC"/>
    <property type="match status" value="1"/>
</dbReference>
<evidence type="ECO:0000256" key="3">
    <source>
        <dbReference type="ARBA" id="ARBA00022692"/>
    </source>
</evidence>
<dbReference type="PRINTS" id="PR00762">
    <property type="entry name" value="CLCHANNEL"/>
</dbReference>
<dbReference type="PANTHER" id="PTHR45711:SF6">
    <property type="entry name" value="CHLORIDE CHANNEL PROTEIN"/>
    <property type="match status" value="1"/>
</dbReference>
<feature type="transmembrane region" description="Helical" evidence="8">
    <location>
        <begin position="234"/>
        <end position="257"/>
    </location>
</feature>
<feature type="transmembrane region" description="Helical" evidence="8">
    <location>
        <begin position="158"/>
        <end position="181"/>
    </location>
</feature>
<protein>
    <submittedName>
        <fullName evidence="9">ClC family H(+)/Cl(-) exchange transporter</fullName>
    </submittedName>
</protein>
<accession>A0A916XMB8</accession>
<keyword evidence="6 8" id="KW-0472">Membrane</keyword>
<evidence type="ECO:0000256" key="4">
    <source>
        <dbReference type="ARBA" id="ARBA00022989"/>
    </source>
</evidence>
<dbReference type="AlphaFoldDB" id="A0A916XMB8"/>
<feature type="transmembrane region" description="Helical" evidence="8">
    <location>
        <begin position="334"/>
        <end position="357"/>
    </location>
</feature>
<evidence type="ECO:0000256" key="6">
    <source>
        <dbReference type="ARBA" id="ARBA00023136"/>
    </source>
</evidence>
<evidence type="ECO:0000256" key="7">
    <source>
        <dbReference type="ARBA" id="ARBA00023214"/>
    </source>
</evidence>